<sequence>MELKPESAEAGKGKATEFGYALFRDHILPSVLGRHEEEILYWAGKELAAEFPLFDMDEAAGFFLEAGWGMLSRESAGKREIIYVLESDAEQVKKGRRCYSVEAGFLAAQYQKIHDRVAECRPEADRRQGVVRLTLAWD</sequence>
<comment type="caution">
    <text evidence="1">The sequence shown here is derived from an EMBL/GenBank/DDBJ whole genome shotgun (WGS) entry which is preliminary data.</text>
</comment>
<dbReference type="AlphaFoldDB" id="A0A161SP33"/>
<dbReference type="Pfam" id="PF10702">
    <property type="entry name" value="DUF2507"/>
    <property type="match status" value="1"/>
</dbReference>
<gene>
    <name evidence="1" type="ORF">AV656_01405</name>
</gene>
<evidence type="ECO:0000313" key="2">
    <source>
        <dbReference type="Proteomes" id="UP000076490"/>
    </source>
</evidence>
<protein>
    <recommendedName>
        <fullName evidence="3">DUF2507 domain-containing protein</fullName>
    </recommendedName>
</protein>
<dbReference type="SUPFAM" id="SSF111126">
    <property type="entry name" value="Ligand-binding domain in the NO signalling and Golgi transport"/>
    <property type="match status" value="1"/>
</dbReference>
<dbReference type="Proteomes" id="UP000076490">
    <property type="component" value="Unassembled WGS sequence"/>
</dbReference>
<dbReference type="Gene3D" id="3.30.1380.20">
    <property type="entry name" value="Trafficking protein particle complex subunit 3"/>
    <property type="match status" value="1"/>
</dbReference>
<accession>A0A161SP33</accession>
<dbReference type="EMBL" id="LQNT01000001">
    <property type="protein sequence ID" value="KZE39963.1"/>
    <property type="molecule type" value="Genomic_DNA"/>
</dbReference>
<proteinExistence type="predicted"/>
<dbReference type="InterPro" id="IPR024096">
    <property type="entry name" value="NO_sig/Golgi_transp_ligand-bd"/>
</dbReference>
<evidence type="ECO:0000313" key="1">
    <source>
        <dbReference type="EMBL" id="KZE39963.1"/>
    </source>
</evidence>
<organism evidence="1 2">
    <name type="scientific">Bhargavaea cecembensis</name>
    <dbReference type="NCBI Taxonomy" id="394098"/>
    <lineage>
        <taxon>Bacteria</taxon>
        <taxon>Bacillati</taxon>
        <taxon>Bacillota</taxon>
        <taxon>Bacilli</taxon>
        <taxon>Bacillales</taxon>
        <taxon>Caryophanaceae</taxon>
        <taxon>Bhargavaea</taxon>
    </lineage>
</organism>
<name>A0A161SP33_9BACL</name>
<dbReference type="OrthoDB" id="2965348at2"/>
<dbReference type="InterPro" id="IPR019642">
    <property type="entry name" value="DUF2507"/>
</dbReference>
<reference evidence="1 2" key="1">
    <citation type="submission" date="2016-01" db="EMBL/GenBank/DDBJ databases">
        <title>Whole genome sequencing of Bhargavaea cecembensis T14.</title>
        <authorList>
            <person name="Hong K.W."/>
        </authorList>
    </citation>
    <scope>NUCLEOTIDE SEQUENCE [LARGE SCALE GENOMIC DNA]</scope>
    <source>
        <strain evidence="1 2">T14</strain>
    </source>
</reference>
<evidence type="ECO:0008006" key="3">
    <source>
        <dbReference type="Google" id="ProtNLM"/>
    </source>
</evidence>
<dbReference type="RefSeq" id="WP_063178089.1">
    <property type="nucleotide sequence ID" value="NZ_LQNT01000001.1"/>
</dbReference>